<evidence type="ECO:0000259" key="2">
    <source>
        <dbReference type="Pfam" id="PF02201"/>
    </source>
</evidence>
<dbReference type="InterPro" id="IPR036885">
    <property type="entry name" value="SWIB_MDM2_dom_sf"/>
</dbReference>
<keyword evidence="4" id="KW-1185">Reference proteome</keyword>
<feature type="domain" description="DM2" evidence="2">
    <location>
        <begin position="55"/>
        <end position="119"/>
    </location>
</feature>
<dbReference type="InterPro" id="IPR003121">
    <property type="entry name" value="SWIB_MDM2_domain"/>
</dbReference>
<proteinExistence type="predicted"/>
<evidence type="ECO:0000313" key="4">
    <source>
        <dbReference type="Proteomes" id="UP001174677"/>
    </source>
</evidence>
<name>A0ABQ9L3P7_HEVBR</name>
<dbReference type="Proteomes" id="UP001174677">
    <property type="component" value="Chromosome 14"/>
</dbReference>
<evidence type="ECO:0000313" key="3">
    <source>
        <dbReference type="EMBL" id="KAJ9159304.1"/>
    </source>
</evidence>
<gene>
    <name evidence="3" type="ORF">P3X46_024819</name>
</gene>
<dbReference type="Gene3D" id="1.10.245.10">
    <property type="entry name" value="SWIB/MDM2 domain"/>
    <property type="match status" value="1"/>
</dbReference>
<comment type="caution">
    <text evidence="3">The sequence shown here is derived from an EMBL/GenBank/DDBJ whole genome shotgun (WGS) entry which is preliminary data.</text>
</comment>
<feature type="compositionally biased region" description="Low complexity" evidence="1">
    <location>
        <begin position="1"/>
        <end position="19"/>
    </location>
</feature>
<sequence>MNRYAGKAVSSAAKAAVAGHPHRSRRPQSVHLPPYASHGSVVNAQMKSKVTPSSSSQLGKFLGFVDPPRSEISKIISRFIKLHMRQNPGLKKNRNFEEKLMSLLALQQRIGLQEVSKVLFPN</sequence>
<feature type="region of interest" description="Disordered" evidence="1">
    <location>
        <begin position="1"/>
        <end position="38"/>
    </location>
</feature>
<evidence type="ECO:0000256" key="1">
    <source>
        <dbReference type="SAM" id="MobiDB-lite"/>
    </source>
</evidence>
<protein>
    <recommendedName>
        <fullName evidence="2">DM2 domain-containing protein</fullName>
    </recommendedName>
</protein>
<reference evidence="3" key="1">
    <citation type="journal article" date="2023" name="Plant Biotechnol. J.">
        <title>Chromosome-level wild Hevea brasiliensis genome provides new tools for genomic-assisted breeding and valuable loci to elevate rubber yield.</title>
        <authorList>
            <person name="Cheng H."/>
            <person name="Song X."/>
            <person name="Hu Y."/>
            <person name="Wu T."/>
            <person name="Yang Q."/>
            <person name="An Z."/>
            <person name="Feng S."/>
            <person name="Deng Z."/>
            <person name="Wu W."/>
            <person name="Zeng X."/>
            <person name="Tu M."/>
            <person name="Wang X."/>
            <person name="Huang H."/>
        </authorList>
    </citation>
    <scope>NUCLEOTIDE SEQUENCE</scope>
    <source>
        <strain evidence="3">MT/VB/25A 57/8</strain>
    </source>
</reference>
<dbReference type="EMBL" id="JARPOI010000014">
    <property type="protein sequence ID" value="KAJ9159304.1"/>
    <property type="molecule type" value="Genomic_DNA"/>
</dbReference>
<accession>A0ABQ9L3P7</accession>
<dbReference type="Pfam" id="PF02201">
    <property type="entry name" value="SWIB"/>
    <property type="match status" value="1"/>
</dbReference>
<dbReference type="SUPFAM" id="SSF47592">
    <property type="entry name" value="SWIB/MDM2 domain"/>
    <property type="match status" value="1"/>
</dbReference>
<organism evidence="3 4">
    <name type="scientific">Hevea brasiliensis</name>
    <name type="common">Para rubber tree</name>
    <name type="synonym">Siphonia brasiliensis</name>
    <dbReference type="NCBI Taxonomy" id="3981"/>
    <lineage>
        <taxon>Eukaryota</taxon>
        <taxon>Viridiplantae</taxon>
        <taxon>Streptophyta</taxon>
        <taxon>Embryophyta</taxon>
        <taxon>Tracheophyta</taxon>
        <taxon>Spermatophyta</taxon>
        <taxon>Magnoliopsida</taxon>
        <taxon>eudicotyledons</taxon>
        <taxon>Gunneridae</taxon>
        <taxon>Pentapetalae</taxon>
        <taxon>rosids</taxon>
        <taxon>fabids</taxon>
        <taxon>Malpighiales</taxon>
        <taxon>Euphorbiaceae</taxon>
        <taxon>Crotonoideae</taxon>
        <taxon>Micrandreae</taxon>
        <taxon>Hevea</taxon>
    </lineage>
</organism>